<protein>
    <recommendedName>
        <fullName evidence="1">Retrotransposon Copia-like N-terminal domain-containing protein</fullName>
    </recommendedName>
</protein>
<accession>A0A9P1EMD9</accession>
<dbReference type="Proteomes" id="UP001152484">
    <property type="component" value="Unassembled WGS sequence"/>
</dbReference>
<feature type="domain" description="Retrotransposon Copia-like N-terminal" evidence="1">
    <location>
        <begin position="18"/>
        <end position="63"/>
    </location>
</feature>
<evidence type="ECO:0000259" key="1">
    <source>
        <dbReference type="Pfam" id="PF14244"/>
    </source>
</evidence>
<dbReference type="InterPro" id="IPR029472">
    <property type="entry name" value="Copia-like_N"/>
</dbReference>
<dbReference type="OrthoDB" id="1274219at2759"/>
<comment type="caution">
    <text evidence="2">The sequence shown here is derived from an EMBL/GenBank/DDBJ whole genome shotgun (WGS) entry which is preliminary data.</text>
</comment>
<keyword evidence="3" id="KW-1185">Reference proteome</keyword>
<proteinExistence type="predicted"/>
<sequence>MASLLNPTEDSSSSYYLHPSDHVGLRVIYETLTGDNFGAWKISVSMAMAVKNKMRFLDGSITKRSPDTPMYINWYRINALLLSWPIYSISPALRTTFLSFTDAKELWDEVQLRYGKIDGPRLFHLEKTLGNLCQGSRSITDYYNCFKEIWDEYCNFRIIPSCTCGQCTCNISETYQKIIQKESILKFLVGLNDSYSNLRSQILLNTEKTTLSSIYSILLQEESQRSLQNTLPFTTSFSEPSASEKLNNDATAFFVKNLKKEKFYYVYSLWLSRPFF</sequence>
<dbReference type="AlphaFoldDB" id="A0A9P1EMD9"/>
<name>A0A9P1EMD9_CUSEU</name>
<reference evidence="2" key="1">
    <citation type="submission" date="2022-07" db="EMBL/GenBank/DDBJ databases">
        <authorList>
            <person name="Macas J."/>
            <person name="Novak P."/>
            <person name="Neumann P."/>
        </authorList>
    </citation>
    <scope>NUCLEOTIDE SEQUENCE</scope>
</reference>
<dbReference type="Pfam" id="PF14244">
    <property type="entry name" value="Retrotran_gag_3"/>
    <property type="match status" value="1"/>
</dbReference>
<dbReference type="PANTHER" id="PTHR37610:SF81">
    <property type="entry name" value="RETROTRANSPOSON COPIA-LIKE N-TERMINAL DOMAIN-CONTAINING PROTEIN"/>
    <property type="match status" value="1"/>
</dbReference>
<evidence type="ECO:0000313" key="3">
    <source>
        <dbReference type="Proteomes" id="UP001152484"/>
    </source>
</evidence>
<evidence type="ECO:0000313" key="2">
    <source>
        <dbReference type="EMBL" id="CAH9116989.1"/>
    </source>
</evidence>
<gene>
    <name evidence="2" type="ORF">CEURO_LOCUS21357</name>
</gene>
<organism evidence="2 3">
    <name type="scientific">Cuscuta europaea</name>
    <name type="common">European dodder</name>
    <dbReference type="NCBI Taxonomy" id="41803"/>
    <lineage>
        <taxon>Eukaryota</taxon>
        <taxon>Viridiplantae</taxon>
        <taxon>Streptophyta</taxon>
        <taxon>Embryophyta</taxon>
        <taxon>Tracheophyta</taxon>
        <taxon>Spermatophyta</taxon>
        <taxon>Magnoliopsida</taxon>
        <taxon>eudicotyledons</taxon>
        <taxon>Gunneridae</taxon>
        <taxon>Pentapetalae</taxon>
        <taxon>asterids</taxon>
        <taxon>lamiids</taxon>
        <taxon>Solanales</taxon>
        <taxon>Convolvulaceae</taxon>
        <taxon>Cuscuteae</taxon>
        <taxon>Cuscuta</taxon>
        <taxon>Cuscuta subgen. Cuscuta</taxon>
    </lineage>
</organism>
<dbReference type="PANTHER" id="PTHR37610">
    <property type="entry name" value="CCHC-TYPE DOMAIN-CONTAINING PROTEIN"/>
    <property type="match status" value="1"/>
</dbReference>
<dbReference type="EMBL" id="CAMAPE010000073">
    <property type="protein sequence ID" value="CAH9116989.1"/>
    <property type="molecule type" value="Genomic_DNA"/>
</dbReference>